<dbReference type="OrthoDB" id="6518890at2"/>
<dbReference type="Proteomes" id="UP000245838">
    <property type="component" value="Chromosome sggmmb4_Chromosome"/>
</dbReference>
<dbReference type="Proteomes" id="UP000001932">
    <property type="component" value="Chromosome"/>
</dbReference>
<evidence type="ECO:0000313" key="2">
    <source>
        <dbReference type="EMBL" id="CRL44277.1"/>
    </source>
</evidence>
<organism evidence="1 3">
    <name type="scientific">Sodalis glossinidius (strain morsitans)</name>
    <dbReference type="NCBI Taxonomy" id="343509"/>
    <lineage>
        <taxon>Bacteria</taxon>
        <taxon>Pseudomonadati</taxon>
        <taxon>Pseudomonadota</taxon>
        <taxon>Gammaproteobacteria</taxon>
        <taxon>Enterobacterales</taxon>
        <taxon>Bruguierivoracaceae</taxon>
        <taxon>Sodalis</taxon>
    </lineage>
</organism>
<dbReference type="Pfam" id="PF09482">
    <property type="entry name" value="OrgA_MxiK"/>
    <property type="match status" value="1"/>
</dbReference>
<dbReference type="HOGENOM" id="CLU_092002_1_0_6"/>
<evidence type="ECO:0000313" key="1">
    <source>
        <dbReference type="EMBL" id="BAE73830.1"/>
    </source>
</evidence>
<protein>
    <submittedName>
        <fullName evidence="1 2">Type III secretion apparatus</fullName>
    </submittedName>
</protein>
<evidence type="ECO:0000313" key="4">
    <source>
        <dbReference type="Proteomes" id="UP000245838"/>
    </source>
</evidence>
<dbReference type="BioCyc" id="SGLO343509:SGP1_RS04860-MONOMER"/>
<reference evidence="2 4" key="2">
    <citation type="submission" date="2015-05" db="EMBL/GenBank/DDBJ databases">
        <authorList>
            <person name="Goodhead I."/>
        </authorList>
    </citation>
    <scope>NUCLEOTIDE SEQUENCE [LARGE SCALE GENOMIC DNA]</scope>
    <source>
        <strain evidence="2">B4</strain>
        <strain evidence="4">morsitans</strain>
    </source>
</reference>
<dbReference type="EMBL" id="AP008232">
    <property type="protein sequence ID" value="BAE73830.1"/>
    <property type="molecule type" value="Genomic_DNA"/>
</dbReference>
<gene>
    <name evidence="1" type="ordered locus">SG0555</name>
    <name evidence="2" type="ORF">SGGMMB4_01295</name>
</gene>
<proteinExistence type="predicted"/>
<dbReference type="EMBL" id="LN854557">
    <property type="protein sequence ID" value="CRL44277.1"/>
    <property type="molecule type" value="Genomic_DNA"/>
</dbReference>
<accession>Q2NVJ5</accession>
<keyword evidence="3" id="KW-1185">Reference proteome</keyword>
<dbReference type="KEGG" id="sgl:SG0555"/>
<sequence length="195" mass="22135">MTPLRFANVMRVMYHPVSYLHASRFPSGWHREDQAAHPLLNHWILRHYHCPSDDGADRGDPFYRFLLDNWQRLGDAALLIGAHLLRNRLLSEGRFILLSAPVQSFLALPLPPLTPGALPQEQEEPATTLLQDPDPAAWGAYCLLSMLKRLSPAVYRRACLLFPVEQPLPQQATSLSPSSINLIKMALHHAQYFTR</sequence>
<dbReference type="NCBIfam" id="TIGR02555">
    <property type="entry name" value="OrgA_MxiK"/>
    <property type="match status" value="1"/>
</dbReference>
<dbReference type="RefSeq" id="WP_011410308.1">
    <property type="nucleotide sequence ID" value="NC_007712.1"/>
</dbReference>
<name>Q2NVJ5_SODGM</name>
<evidence type="ECO:0000313" key="3">
    <source>
        <dbReference type="Proteomes" id="UP000001932"/>
    </source>
</evidence>
<reference evidence="1 3" key="1">
    <citation type="journal article" date="2006" name="Genome Res.">
        <title>Massive genome erosion and functional adaptations provide insights into the symbiotic lifestyle of Sodalis glossinidius in the tsetse host.</title>
        <authorList>
            <person name="Toh H."/>
            <person name="Weiss B.L."/>
            <person name="Perkin S.A.H."/>
            <person name="Yamashita A."/>
            <person name="Oshima K."/>
            <person name="Hattori M."/>
            <person name="Aksoy S."/>
        </authorList>
    </citation>
    <scope>NUCLEOTIDE SEQUENCE [LARGE SCALE GENOMIC DNA]</scope>
    <source>
        <strain evidence="3">morsitans</strain>
        <strain evidence="1">Morsitans</strain>
    </source>
</reference>
<dbReference type="eggNOG" id="ENOG5033HH5">
    <property type="taxonomic scope" value="Bacteria"/>
</dbReference>
<dbReference type="InterPro" id="IPR013388">
    <property type="entry name" value="T3SS_OrgA/MxiK"/>
</dbReference>
<dbReference type="AlphaFoldDB" id="Q2NVJ5"/>
<dbReference type="STRING" id="343509.SG0555"/>